<protein>
    <submittedName>
        <fullName evidence="1">Uncharacterized protein</fullName>
    </submittedName>
</protein>
<evidence type="ECO:0000313" key="1">
    <source>
        <dbReference type="EMBL" id="QMI52107.1"/>
    </source>
</evidence>
<dbReference type="EMBL" id="CP054155">
    <property type="protein sequence ID" value="QMI52107.1"/>
    <property type="molecule type" value="Genomic_DNA"/>
</dbReference>
<gene>
    <name evidence="1" type="ORF">HRE60_10510</name>
</gene>
<sequence>MNTLKTIYEEMKPMAMFSTSYRGDKIDFSSSKVGLYLEGTITLSDTVPHLRIKESELFEDEIEVFEPVTEDLIDFLSGLNDKISDYANVVSNLSALLF</sequence>
<dbReference type="AlphaFoldDB" id="A0A7L6WQ71"/>
<reference evidence="1 2" key="1">
    <citation type="journal article" date="2020" name="Microbiol. Resour. Announc.">
        <title>Complete Genome Sequence of Streptococcus salivarius DB-B5, a Novel Probiotic Candidate Isolated from the Supragingival Plaque of a Healthy Female Subject.</title>
        <authorList>
            <person name="Fields F.R."/>
            <person name="Li X."/>
            <person name="Navarre W.W."/>
            <person name="Naito M."/>
        </authorList>
    </citation>
    <scope>NUCLEOTIDE SEQUENCE [LARGE SCALE GENOMIC DNA]</scope>
    <source>
        <strain evidence="1 2">DB-B5</strain>
        <plasmid evidence="1 2">pIKMIN-B502</plasmid>
    </source>
</reference>
<dbReference type="RefSeq" id="WP_181671432.1">
    <property type="nucleotide sequence ID" value="NZ_CP054155.1"/>
</dbReference>
<dbReference type="Proteomes" id="UP000516705">
    <property type="component" value="Plasmid pIKMIN-B502"/>
</dbReference>
<keyword evidence="1" id="KW-0614">Plasmid</keyword>
<organism evidence="1 2">
    <name type="scientific">Streptococcus salivarius</name>
    <dbReference type="NCBI Taxonomy" id="1304"/>
    <lineage>
        <taxon>Bacteria</taxon>
        <taxon>Bacillati</taxon>
        <taxon>Bacillota</taxon>
        <taxon>Bacilli</taxon>
        <taxon>Lactobacillales</taxon>
        <taxon>Streptococcaceae</taxon>
        <taxon>Streptococcus</taxon>
    </lineage>
</organism>
<accession>A0A7L6WQ71</accession>
<geneLocation type="plasmid" evidence="1 2">
    <name>pIKMIN-B502</name>
</geneLocation>
<proteinExistence type="predicted"/>
<name>A0A7L6WQ71_STRSL</name>
<evidence type="ECO:0000313" key="2">
    <source>
        <dbReference type="Proteomes" id="UP000516705"/>
    </source>
</evidence>